<reference evidence="1 2" key="1">
    <citation type="submission" date="2017-03" db="EMBL/GenBank/DDBJ databases">
        <title>Genome sequence of Clostridium oryzae DSM 28571.</title>
        <authorList>
            <person name="Poehlein A."/>
            <person name="Daniel R."/>
        </authorList>
    </citation>
    <scope>NUCLEOTIDE SEQUENCE [LARGE SCALE GENOMIC DNA]</scope>
    <source>
        <strain evidence="1 2">DSM 28571</strain>
    </source>
</reference>
<dbReference type="OrthoDB" id="2518538at2"/>
<dbReference type="InterPro" id="IPR021345">
    <property type="entry name" value="DUF2961"/>
</dbReference>
<sequence>MDNKYVLSYEQLIKRLYDLEALAVPPVDGETSGNFSSYDRSSVYNEETDMYENWGANDDGSGYIRKEGTSIVAFEADGPGVIWRVWSAYPDQGHIKIYIDEELVLDQLFKDYFEKFNGEGCPINFPNLTPILSRGRNSYIPIAFQKNCKILLEEGWGNYYHITYSKFPEDTVLPSYNGRFDNNTTIALAEADRILQQRGRYPYQKKQGDCTVNGVYNVKAGSKTVICDKKGSGAIASIKVKPNFEKGIDIAKVLRDLTISIKWDNDAKPAVWAPLGDFFGSAPGINPYRSLPIGMSEELFYCYWYMPFGEGVLLEIQNEGDKDVNLPIEIVFQALDKPADSLMRFHAKWHKNDFLYLDKKRYAEGGDKWPDWPLLLTKGKGRFCGVHLHVLNTWEKPAEKPESWWYGRWDRKTIDWWWGEGDEKFFVDGEKFPSTFGTGSEDYIGYAWAAEPPFSMFDSAFACQPFTPIDGNGHTSVSRFHICDNIPFNSSFEGFIEKYKDDVWEKTNRCLYAATCYWYQMPGEEDLYDKTETNM</sequence>
<organism evidence="1 2">
    <name type="scientific">Clostridium oryzae</name>
    <dbReference type="NCBI Taxonomy" id="1450648"/>
    <lineage>
        <taxon>Bacteria</taxon>
        <taxon>Bacillati</taxon>
        <taxon>Bacillota</taxon>
        <taxon>Clostridia</taxon>
        <taxon>Eubacteriales</taxon>
        <taxon>Clostridiaceae</taxon>
        <taxon>Clostridium</taxon>
    </lineage>
</organism>
<name>A0A1V4IR82_9CLOT</name>
<keyword evidence="2" id="KW-1185">Reference proteome</keyword>
<dbReference type="EMBL" id="MZGV01000014">
    <property type="protein sequence ID" value="OPJ62531.1"/>
    <property type="molecule type" value="Genomic_DNA"/>
</dbReference>
<proteinExistence type="predicted"/>
<gene>
    <name evidence="1" type="ORF">CLORY_16610</name>
</gene>
<dbReference type="STRING" id="1450648.CLORY_16610"/>
<evidence type="ECO:0008006" key="3">
    <source>
        <dbReference type="Google" id="ProtNLM"/>
    </source>
</evidence>
<comment type="caution">
    <text evidence="1">The sequence shown here is derived from an EMBL/GenBank/DDBJ whole genome shotgun (WGS) entry which is preliminary data.</text>
</comment>
<dbReference type="AlphaFoldDB" id="A0A1V4IR82"/>
<dbReference type="Pfam" id="PF11175">
    <property type="entry name" value="DUF2961"/>
    <property type="match status" value="1"/>
</dbReference>
<accession>A0A1V4IR82</accession>
<protein>
    <recommendedName>
        <fullName evidence="3">DUF2961 domain-containing protein</fullName>
    </recommendedName>
</protein>
<evidence type="ECO:0000313" key="2">
    <source>
        <dbReference type="Proteomes" id="UP000190080"/>
    </source>
</evidence>
<dbReference type="Gene3D" id="2.60.120.1390">
    <property type="match status" value="2"/>
</dbReference>
<dbReference type="Proteomes" id="UP000190080">
    <property type="component" value="Unassembled WGS sequence"/>
</dbReference>
<evidence type="ECO:0000313" key="1">
    <source>
        <dbReference type="EMBL" id="OPJ62531.1"/>
    </source>
</evidence>
<dbReference type="RefSeq" id="WP_079423197.1">
    <property type="nucleotide sequence ID" value="NZ_MZGV01000014.1"/>
</dbReference>